<name>A0A8J2YL82_9RHOB</name>
<evidence type="ECO:0008006" key="4">
    <source>
        <dbReference type="Google" id="ProtNLM"/>
    </source>
</evidence>
<organism evidence="2 3">
    <name type="scientific">Agaricicola taiwanensis</name>
    <dbReference type="NCBI Taxonomy" id="591372"/>
    <lineage>
        <taxon>Bacteria</taxon>
        <taxon>Pseudomonadati</taxon>
        <taxon>Pseudomonadota</taxon>
        <taxon>Alphaproteobacteria</taxon>
        <taxon>Rhodobacterales</taxon>
        <taxon>Paracoccaceae</taxon>
        <taxon>Agaricicola</taxon>
    </lineage>
</organism>
<comment type="caution">
    <text evidence="2">The sequence shown here is derived from an EMBL/GenBank/DDBJ whole genome shotgun (WGS) entry which is preliminary data.</text>
</comment>
<keyword evidence="3" id="KW-1185">Reference proteome</keyword>
<dbReference type="AlphaFoldDB" id="A0A8J2YL82"/>
<dbReference type="InterPro" id="IPR022061">
    <property type="entry name" value="DUF3617"/>
</dbReference>
<dbReference type="Pfam" id="PF12276">
    <property type="entry name" value="DUF3617"/>
    <property type="match status" value="1"/>
</dbReference>
<keyword evidence="1" id="KW-0732">Signal</keyword>
<sequence>MKPAACLAVAGAVAGIALSSFPAAAYELPNDMPARKPGLWEMRATGTVGPNQVKALKKYCLGPSSDRALHELEILRNELQVVHSDITCQSPNISVSGNVMTGEMACRTNSADDDEAAGTDFRWTVTFKSDSEAVNETHSLPRDVMFHMDNKMVEEQRWIGECPANLKPGDFLDLGFNYNSDEWPNENRRAGNIRETRKQLEKSLKEGVEMNKRLGPM</sequence>
<reference evidence="2" key="2">
    <citation type="submission" date="2020-09" db="EMBL/GenBank/DDBJ databases">
        <authorList>
            <person name="Sun Q."/>
            <person name="Sedlacek I."/>
        </authorList>
    </citation>
    <scope>NUCLEOTIDE SEQUENCE</scope>
    <source>
        <strain evidence="2">CCM 7684</strain>
    </source>
</reference>
<dbReference type="Proteomes" id="UP000602745">
    <property type="component" value="Unassembled WGS sequence"/>
</dbReference>
<dbReference type="EMBL" id="BMCP01000004">
    <property type="protein sequence ID" value="GGE51228.1"/>
    <property type="molecule type" value="Genomic_DNA"/>
</dbReference>
<evidence type="ECO:0000256" key="1">
    <source>
        <dbReference type="SAM" id="SignalP"/>
    </source>
</evidence>
<gene>
    <name evidence="2" type="ORF">GCM10007276_30370</name>
</gene>
<protein>
    <recommendedName>
        <fullName evidence="4">DUF3617 family protein</fullName>
    </recommendedName>
</protein>
<evidence type="ECO:0000313" key="2">
    <source>
        <dbReference type="EMBL" id="GGE51228.1"/>
    </source>
</evidence>
<feature type="signal peptide" evidence="1">
    <location>
        <begin position="1"/>
        <end position="25"/>
    </location>
</feature>
<reference evidence="2" key="1">
    <citation type="journal article" date="2014" name="Int. J. Syst. Evol. Microbiol.">
        <title>Complete genome sequence of Corynebacterium casei LMG S-19264T (=DSM 44701T), isolated from a smear-ripened cheese.</title>
        <authorList>
            <consortium name="US DOE Joint Genome Institute (JGI-PGF)"/>
            <person name="Walter F."/>
            <person name="Albersmeier A."/>
            <person name="Kalinowski J."/>
            <person name="Ruckert C."/>
        </authorList>
    </citation>
    <scope>NUCLEOTIDE SEQUENCE</scope>
    <source>
        <strain evidence="2">CCM 7684</strain>
    </source>
</reference>
<accession>A0A8J2YL82</accession>
<proteinExistence type="predicted"/>
<feature type="chain" id="PRO_5035144451" description="DUF3617 family protein" evidence="1">
    <location>
        <begin position="26"/>
        <end position="217"/>
    </location>
</feature>
<evidence type="ECO:0000313" key="3">
    <source>
        <dbReference type="Proteomes" id="UP000602745"/>
    </source>
</evidence>